<evidence type="ECO:0000313" key="3">
    <source>
        <dbReference type="Proteomes" id="UP000058012"/>
    </source>
</evidence>
<feature type="region of interest" description="Disordered" evidence="1">
    <location>
        <begin position="26"/>
        <end position="54"/>
    </location>
</feature>
<dbReference type="InterPro" id="IPR044925">
    <property type="entry name" value="His-Me_finger_sf"/>
</dbReference>
<evidence type="ECO:0000313" key="2">
    <source>
        <dbReference type="EMBL" id="KUR71152.1"/>
    </source>
</evidence>
<evidence type="ECO:0000256" key="1">
    <source>
        <dbReference type="SAM" id="MobiDB-lite"/>
    </source>
</evidence>
<dbReference type="STRING" id="1117702.AQZ52_10800"/>
<dbReference type="AlphaFoldDB" id="A0A124JUE7"/>
<sequence length="122" mass="13210">MLASNLQRSDLHALHSCDNPPCCNPNHLRWGTPAENSADKSKRGRHRNKAFGGFDNPNCKIAPEALPEIVRLIDEGVLTNGAIGTRFGVTHAMISKIRTGNAWRSQVEAIRVGSTPTPETAA</sequence>
<proteinExistence type="predicted"/>
<dbReference type="SUPFAM" id="SSF54060">
    <property type="entry name" value="His-Me finger endonucleases"/>
    <property type="match status" value="1"/>
</dbReference>
<dbReference type="GO" id="GO:0004519">
    <property type="term" value="F:endonuclease activity"/>
    <property type="evidence" value="ECO:0007669"/>
    <property type="project" value="InterPro"/>
</dbReference>
<gene>
    <name evidence="2" type="ORF">AQZ52_10800</name>
</gene>
<dbReference type="Gene3D" id="3.90.75.10">
    <property type="entry name" value="Homing Intron 3 (I-ppo) Encoded Endonuclease, Chain A"/>
    <property type="match status" value="1"/>
</dbReference>
<protein>
    <recommendedName>
        <fullName evidence="4">HNH nuclease domain-containing protein</fullName>
    </recommendedName>
</protein>
<evidence type="ECO:0008006" key="4">
    <source>
        <dbReference type="Google" id="ProtNLM"/>
    </source>
</evidence>
<reference evidence="2 3" key="1">
    <citation type="submission" date="2015-10" db="EMBL/GenBank/DDBJ databases">
        <title>Draft genome sequence of Novosphingobium fuchskuhlense DSM 25065 isolated from a surface water sample of the southwest basin of Lake Grosse Fuchskuhle.</title>
        <authorList>
            <person name="Ruckert C."/>
            <person name="Winkler A."/>
            <person name="Glaeser J."/>
            <person name="Grossart H.-P."/>
            <person name="Kalinowski J."/>
            <person name="Glaeser S."/>
        </authorList>
    </citation>
    <scope>NUCLEOTIDE SEQUENCE [LARGE SCALE GENOMIC DNA]</scope>
    <source>
        <strain evidence="2 3">FNE08-7</strain>
    </source>
</reference>
<dbReference type="InterPro" id="IPR044930">
    <property type="entry name" value="Homing_endonuclease_His-Me"/>
</dbReference>
<dbReference type="EMBL" id="LLZS01000007">
    <property type="protein sequence ID" value="KUR71152.1"/>
    <property type="molecule type" value="Genomic_DNA"/>
</dbReference>
<name>A0A124JUE7_9SPHN</name>
<comment type="caution">
    <text evidence="2">The sequence shown here is derived from an EMBL/GenBank/DDBJ whole genome shotgun (WGS) entry which is preliminary data.</text>
</comment>
<dbReference type="Proteomes" id="UP000058012">
    <property type="component" value="Unassembled WGS sequence"/>
</dbReference>
<keyword evidence="3" id="KW-1185">Reference proteome</keyword>
<accession>A0A124JUE7</accession>
<organism evidence="2 3">
    <name type="scientific">Novosphingobium fuchskuhlense</name>
    <dbReference type="NCBI Taxonomy" id="1117702"/>
    <lineage>
        <taxon>Bacteria</taxon>
        <taxon>Pseudomonadati</taxon>
        <taxon>Pseudomonadota</taxon>
        <taxon>Alphaproteobacteria</taxon>
        <taxon>Sphingomonadales</taxon>
        <taxon>Sphingomonadaceae</taxon>
        <taxon>Novosphingobium</taxon>
    </lineage>
</organism>